<dbReference type="NCBIfam" id="TIGR01509">
    <property type="entry name" value="HAD-SF-IA-v3"/>
    <property type="match status" value="1"/>
</dbReference>
<name>A0A1N6VI94_9EURY</name>
<dbReference type="Gene3D" id="3.40.50.1000">
    <property type="entry name" value="HAD superfamily/HAD-like"/>
    <property type="match status" value="1"/>
</dbReference>
<dbReference type="RefSeq" id="WP_076427452.1">
    <property type="nucleotide sequence ID" value="NZ_FTNO01000001.1"/>
</dbReference>
<dbReference type="OrthoDB" id="27736at2157"/>
<evidence type="ECO:0000313" key="6">
    <source>
        <dbReference type="EMBL" id="SIQ77590.1"/>
    </source>
</evidence>
<dbReference type="SUPFAM" id="SSF56784">
    <property type="entry name" value="HAD-like"/>
    <property type="match status" value="1"/>
</dbReference>
<dbReference type="PANTHER" id="PTHR46470:SF2">
    <property type="entry name" value="GLYCERALDEHYDE 3-PHOSPHATE PHOSPHATASE"/>
    <property type="match status" value="1"/>
</dbReference>
<evidence type="ECO:0000256" key="2">
    <source>
        <dbReference type="ARBA" id="ARBA00007958"/>
    </source>
</evidence>
<comment type="cofactor">
    <cofactor evidence="1">
        <name>Mg(2+)</name>
        <dbReference type="ChEBI" id="CHEBI:18420"/>
    </cofactor>
</comment>
<dbReference type="Pfam" id="PF00702">
    <property type="entry name" value="Hydrolase"/>
    <property type="match status" value="1"/>
</dbReference>
<dbReference type="SFLD" id="SFLDS00003">
    <property type="entry name" value="Haloacid_Dehalogenase"/>
    <property type="match status" value="1"/>
</dbReference>
<evidence type="ECO:0000256" key="4">
    <source>
        <dbReference type="ARBA" id="ARBA00022801"/>
    </source>
</evidence>
<dbReference type="EMBL" id="FTNO01000001">
    <property type="protein sequence ID" value="SIQ77590.1"/>
    <property type="molecule type" value="Genomic_DNA"/>
</dbReference>
<dbReference type="GO" id="GO:0046872">
    <property type="term" value="F:metal ion binding"/>
    <property type="evidence" value="ECO:0007669"/>
    <property type="project" value="UniProtKB-KW"/>
</dbReference>
<dbReference type="InterPro" id="IPR023214">
    <property type="entry name" value="HAD_sf"/>
</dbReference>
<proteinExistence type="inferred from homology"/>
<keyword evidence="5" id="KW-0460">Magnesium</keyword>
<keyword evidence="7" id="KW-1185">Reference proteome</keyword>
<evidence type="ECO:0000256" key="5">
    <source>
        <dbReference type="ARBA" id="ARBA00022842"/>
    </source>
</evidence>
<protein>
    <submittedName>
        <fullName evidence="6">Putative hydrolase of the HAD superfamily</fullName>
    </submittedName>
</protein>
<comment type="similarity">
    <text evidence="2">Belongs to the HAD-like hydrolase superfamily.</text>
</comment>
<accession>A0A1N6VI94</accession>
<dbReference type="NCBIfam" id="TIGR01549">
    <property type="entry name" value="HAD-SF-IA-v1"/>
    <property type="match status" value="1"/>
</dbReference>
<dbReference type="InterPro" id="IPR006439">
    <property type="entry name" value="HAD-SF_hydro_IA"/>
</dbReference>
<keyword evidence="4 6" id="KW-0378">Hydrolase</keyword>
<dbReference type="GO" id="GO:0016791">
    <property type="term" value="F:phosphatase activity"/>
    <property type="evidence" value="ECO:0007669"/>
    <property type="project" value="TreeGrafter"/>
</dbReference>
<evidence type="ECO:0000256" key="3">
    <source>
        <dbReference type="ARBA" id="ARBA00022723"/>
    </source>
</evidence>
<dbReference type="InterPro" id="IPR036412">
    <property type="entry name" value="HAD-like_sf"/>
</dbReference>
<reference evidence="7" key="1">
    <citation type="submission" date="2017-01" db="EMBL/GenBank/DDBJ databases">
        <authorList>
            <person name="Varghese N."/>
            <person name="Submissions S."/>
        </authorList>
    </citation>
    <scope>NUCLEOTIDE SEQUENCE [LARGE SCALE GENOMIC DNA]</scope>
    <source>
        <strain evidence="7">CGMCC 1.7737</strain>
    </source>
</reference>
<dbReference type="Gene3D" id="1.20.120.710">
    <property type="entry name" value="Haloacid dehalogenase hydrolase-like domain"/>
    <property type="match status" value="1"/>
</dbReference>
<dbReference type="GO" id="GO:0044281">
    <property type="term" value="P:small molecule metabolic process"/>
    <property type="evidence" value="ECO:0007669"/>
    <property type="project" value="UniProtKB-ARBA"/>
</dbReference>
<dbReference type="SFLD" id="SFLDG01129">
    <property type="entry name" value="C1.5:_HAD__Beta-PGM__Phosphata"/>
    <property type="match status" value="1"/>
</dbReference>
<dbReference type="InterPro" id="IPR051400">
    <property type="entry name" value="HAD-like_hydrolase"/>
</dbReference>
<keyword evidence="3" id="KW-0479">Metal-binding</keyword>
<dbReference type="Proteomes" id="UP000186914">
    <property type="component" value="Unassembled WGS sequence"/>
</dbReference>
<dbReference type="PANTHER" id="PTHR46470">
    <property type="entry name" value="N-ACYLNEURAMINATE-9-PHOSPHATASE"/>
    <property type="match status" value="1"/>
</dbReference>
<organism evidence="6 7">
    <name type="scientific">Haladaptatus litoreus</name>
    <dbReference type="NCBI Taxonomy" id="553468"/>
    <lineage>
        <taxon>Archaea</taxon>
        <taxon>Methanobacteriati</taxon>
        <taxon>Methanobacteriota</taxon>
        <taxon>Stenosarchaea group</taxon>
        <taxon>Halobacteria</taxon>
        <taxon>Halobacteriales</taxon>
        <taxon>Haladaptataceae</taxon>
        <taxon>Haladaptatus</taxon>
    </lineage>
</organism>
<gene>
    <name evidence="6" type="ORF">SAMN05421858_0370</name>
</gene>
<dbReference type="AlphaFoldDB" id="A0A1N6VI94"/>
<evidence type="ECO:0000313" key="7">
    <source>
        <dbReference type="Proteomes" id="UP000186914"/>
    </source>
</evidence>
<evidence type="ECO:0000256" key="1">
    <source>
        <dbReference type="ARBA" id="ARBA00001946"/>
    </source>
</evidence>
<sequence length="223" mass="23545">MTNIDAVLFDLDSTLCVSDQDEEAVLAEAFDRASVEQYCTVTDIIAAVDDITTPKTPHEFYEFCFAAAAREAGVETPHASALATAYEECLDHSAVSFRPGAEAALEAASDAKLGLVTNGGEANQTVKLEALGITDVFDTHVFVNPSGGVPPKPDPTPFEHALTELDATPADAIHVGDSLGADVAGANALGIDSVWVPYREQITDPIPEPTYTLHSLAEFPSLL</sequence>